<comment type="similarity">
    <text evidence="1">Belongs to the glycosyl hydrolase 16 family.</text>
</comment>
<dbReference type="PANTHER" id="PTHR10963:SF55">
    <property type="entry name" value="GLYCOSIDE HYDROLASE FAMILY 16 PROTEIN"/>
    <property type="match status" value="1"/>
</dbReference>
<sequence length="332" mass="37089">MEESDLEVCWVNRLRGTAKAGVAAVAVMLAAFVPACDFARTNGSAAQLCGEGEIGTPPKCFTAPPAPAAPGKSWHVVFSEEFDGDDYDHNKLTPCFDYNYGNACTDTFNKGKETYRPEQVRVSDGTAKLVAEPLVPPVPDDACYEGLCTYKAGLLSTARPNADKGGKYLFPFTYGYVEARVKYPAVPGFFTAFWMVPTNPNYEYRNEIDIAEILGGEPERVYMSYHYDNRDQKYAVNTIGDDFDNGACPVRDYSRDWATFGVDWQPDHIAWYINGVKCGEFTDAAQIENGPMQLILNMMIDNTWERDAHSVLADQTIVDQLEVDYIRIFQQQ</sequence>
<dbReference type="Proteomes" id="UP001160130">
    <property type="component" value="Unassembled WGS sequence"/>
</dbReference>
<dbReference type="InterPro" id="IPR013320">
    <property type="entry name" value="ConA-like_dom_sf"/>
</dbReference>
<evidence type="ECO:0000256" key="1">
    <source>
        <dbReference type="ARBA" id="ARBA00006865"/>
    </source>
</evidence>
<reference evidence="3 4" key="1">
    <citation type="submission" date="2023-04" db="EMBL/GenBank/DDBJ databases">
        <title>Forest soil microbial communities from Buena Vista Peninsula, Colon Province, Panama.</title>
        <authorList>
            <person name="Bouskill N."/>
        </authorList>
    </citation>
    <scope>NUCLEOTIDE SEQUENCE [LARGE SCALE GENOMIC DNA]</scope>
    <source>
        <strain evidence="3 4">AC80</strain>
    </source>
</reference>
<feature type="domain" description="GH16" evidence="2">
    <location>
        <begin position="59"/>
        <end position="332"/>
    </location>
</feature>
<dbReference type="InterPro" id="IPR050546">
    <property type="entry name" value="Glycosyl_Hydrlase_16"/>
</dbReference>
<proteinExistence type="inferred from homology"/>
<evidence type="ECO:0000313" key="3">
    <source>
        <dbReference type="EMBL" id="MDH6196233.1"/>
    </source>
</evidence>
<organism evidence="3 4">
    <name type="scientific">Mycolicibacterium frederiksbergense</name>
    <dbReference type="NCBI Taxonomy" id="117567"/>
    <lineage>
        <taxon>Bacteria</taxon>
        <taxon>Bacillati</taxon>
        <taxon>Actinomycetota</taxon>
        <taxon>Actinomycetes</taxon>
        <taxon>Mycobacteriales</taxon>
        <taxon>Mycobacteriaceae</taxon>
        <taxon>Mycolicibacterium</taxon>
    </lineage>
</organism>
<dbReference type="RefSeq" id="WP_280832865.1">
    <property type="nucleotide sequence ID" value="NZ_JARXVE010000004.1"/>
</dbReference>
<dbReference type="SUPFAM" id="SSF49899">
    <property type="entry name" value="Concanavalin A-like lectins/glucanases"/>
    <property type="match status" value="1"/>
</dbReference>
<evidence type="ECO:0000259" key="2">
    <source>
        <dbReference type="PROSITE" id="PS51762"/>
    </source>
</evidence>
<dbReference type="InterPro" id="IPR000757">
    <property type="entry name" value="Beta-glucanase-like"/>
</dbReference>
<dbReference type="PROSITE" id="PS51762">
    <property type="entry name" value="GH16_2"/>
    <property type="match status" value="1"/>
</dbReference>
<dbReference type="Gene3D" id="2.60.120.200">
    <property type="match status" value="1"/>
</dbReference>
<dbReference type="CDD" id="cd08023">
    <property type="entry name" value="GH16_laminarinase_like"/>
    <property type="match status" value="1"/>
</dbReference>
<dbReference type="PANTHER" id="PTHR10963">
    <property type="entry name" value="GLYCOSYL HYDROLASE-RELATED"/>
    <property type="match status" value="1"/>
</dbReference>
<dbReference type="EMBL" id="JARXVE010000004">
    <property type="protein sequence ID" value="MDH6196233.1"/>
    <property type="molecule type" value="Genomic_DNA"/>
</dbReference>
<protein>
    <recommendedName>
        <fullName evidence="2">GH16 domain-containing protein</fullName>
    </recommendedName>
</protein>
<accession>A0ABT6L012</accession>
<dbReference type="Pfam" id="PF00722">
    <property type="entry name" value="Glyco_hydro_16"/>
    <property type="match status" value="1"/>
</dbReference>
<name>A0ABT6L012_9MYCO</name>
<gene>
    <name evidence="3" type="ORF">M2272_002876</name>
</gene>
<comment type="caution">
    <text evidence="3">The sequence shown here is derived from an EMBL/GenBank/DDBJ whole genome shotgun (WGS) entry which is preliminary data.</text>
</comment>
<keyword evidence="4" id="KW-1185">Reference proteome</keyword>
<evidence type="ECO:0000313" key="4">
    <source>
        <dbReference type="Proteomes" id="UP001160130"/>
    </source>
</evidence>